<dbReference type="SUPFAM" id="SSF50939">
    <property type="entry name" value="Sialidases"/>
    <property type="match status" value="1"/>
</dbReference>
<dbReference type="KEGG" id="nev:NTE_02436"/>
<dbReference type="EMBL" id="CP007174">
    <property type="protein sequence ID" value="AIF84486.1"/>
    <property type="molecule type" value="Genomic_DNA"/>
</dbReference>
<gene>
    <name evidence="2" type="ORF">NTE_02436</name>
</gene>
<evidence type="ECO:0000313" key="2">
    <source>
        <dbReference type="EMBL" id="AIF84486.1"/>
    </source>
</evidence>
<evidence type="ECO:0008006" key="4">
    <source>
        <dbReference type="Google" id="ProtNLM"/>
    </source>
</evidence>
<proteinExistence type="predicted"/>
<dbReference type="GeneID" id="41598144"/>
<name>A0A075MSD1_9ARCH</name>
<dbReference type="STRING" id="1459636.NTE_02436"/>
<accession>A0A075MSD1</accession>
<dbReference type="HOGENOM" id="CLU_559765_0_0_2"/>
<evidence type="ECO:0000256" key="1">
    <source>
        <dbReference type="SAM" id="MobiDB-lite"/>
    </source>
</evidence>
<reference evidence="2 3" key="1">
    <citation type="journal article" date="2014" name="PLoS ONE">
        <title>Genome Sequence of Candidatus Nitrososphaera evergladensis from Group I.1b Enriched from Everglades Soil Reveals Novel Genomic Features of the Ammonia-Oxidizing Archaea.</title>
        <authorList>
            <person name="Zhalnina K.V."/>
            <person name="Dias R."/>
            <person name="Leonard M.T."/>
            <person name="Dorr de Quadros P."/>
            <person name="Camargo F.A."/>
            <person name="Drew J.C."/>
            <person name="Farmerie W.G."/>
            <person name="Daroub S.H."/>
            <person name="Triplett E.W."/>
        </authorList>
    </citation>
    <scope>NUCLEOTIDE SEQUENCE [LARGE SCALE GENOMIC DNA]</scope>
    <source>
        <strain evidence="2 3">SR1</strain>
    </source>
</reference>
<protein>
    <recommendedName>
        <fullName evidence="4">Exo-alpha-sialidase</fullName>
    </recommendedName>
</protein>
<feature type="compositionally biased region" description="Polar residues" evidence="1">
    <location>
        <begin position="50"/>
        <end position="73"/>
    </location>
</feature>
<dbReference type="RefSeq" id="WP_226986965.1">
    <property type="nucleotide sequence ID" value="NZ_CP007174.1"/>
</dbReference>
<keyword evidence="3" id="KW-1185">Reference proteome</keyword>
<feature type="region of interest" description="Disordered" evidence="1">
    <location>
        <begin position="45"/>
        <end position="73"/>
    </location>
</feature>
<dbReference type="Proteomes" id="UP000028194">
    <property type="component" value="Chromosome"/>
</dbReference>
<dbReference type="CDD" id="cd15482">
    <property type="entry name" value="Sialidase_non-viral"/>
    <property type="match status" value="1"/>
</dbReference>
<dbReference type="eggNOG" id="arCOG02527">
    <property type="taxonomic scope" value="Archaea"/>
</dbReference>
<dbReference type="AlphaFoldDB" id="A0A075MSD1"/>
<organism evidence="2 3">
    <name type="scientific">Candidatus Nitrososphaera evergladensis SR1</name>
    <dbReference type="NCBI Taxonomy" id="1459636"/>
    <lineage>
        <taxon>Archaea</taxon>
        <taxon>Nitrososphaerota</taxon>
        <taxon>Nitrososphaeria</taxon>
        <taxon>Nitrososphaerales</taxon>
        <taxon>Nitrososphaeraceae</taxon>
        <taxon>Nitrososphaera</taxon>
    </lineage>
</organism>
<sequence>MRRAALLATTIIVAAAIVAAAGLTLVFSSGSFALSNKNANLPSLSYDGSEPQTGSSDHGGSNNNRQPAVVTSNNTSSVKFRDAINLTNNPNDSVYGQVASVNDSVYVVWQESIQDLAAGSNYDVFFKSSQDNGETFNNKTLNLSRNAGFSEHPQLAASGSNVFAVWTDNTFGKKQVFFAKSSDAGKTFDEPRVLSNSGNVSSYNQEMAVFGSNVYLVWQEQAPDDGGNVIIFRASSDNGNTFADPVTVARDSSNSSGIDSRAFPKVAAYGDNVYVAWSAMESENNPRRGLYFARSADSGSAFSSAAKLSSGNEVVGEAQIAAYGDNDVYIIWGGLDAMAAKNLFYVQSSDGGGTFAGPSSVKSLKSPSNVELAVMNGRLGSGDNDNNTGNGTSETAAYSLHVAAQVPLSPDNEEIMFVSNLGGNRTSAQQQPFNLSKNSGISECPSISISGNDVFVVWEDLTVGNHEIFLAKGKVAS</sequence>
<dbReference type="Gene3D" id="2.120.10.10">
    <property type="match status" value="2"/>
</dbReference>
<evidence type="ECO:0000313" key="3">
    <source>
        <dbReference type="Proteomes" id="UP000028194"/>
    </source>
</evidence>
<dbReference type="InterPro" id="IPR036278">
    <property type="entry name" value="Sialidase_sf"/>
</dbReference>